<keyword evidence="2" id="KW-0547">Nucleotide-binding</keyword>
<reference evidence="2" key="1">
    <citation type="submission" date="2020-10" db="EMBL/GenBank/DDBJ databases">
        <authorList>
            <person name="Gilroy R."/>
        </authorList>
    </citation>
    <scope>NUCLEOTIDE SEQUENCE</scope>
    <source>
        <strain evidence="2">ChiSjej4B22-8148</strain>
    </source>
</reference>
<dbReference type="InterPro" id="IPR025420">
    <property type="entry name" value="DUF4143"/>
</dbReference>
<dbReference type="PANTHER" id="PTHR33295">
    <property type="entry name" value="ATPASE"/>
    <property type="match status" value="1"/>
</dbReference>
<dbReference type="GO" id="GO:0005524">
    <property type="term" value="F:ATP binding"/>
    <property type="evidence" value="ECO:0007669"/>
    <property type="project" value="UniProtKB-KW"/>
</dbReference>
<organism evidence="2 3">
    <name type="scientific">Candidatus Choladousia intestinavium</name>
    <dbReference type="NCBI Taxonomy" id="2840727"/>
    <lineage>
        <taxon>Bacteria</taxon>
        <taxon>Bacillati</taxon>
        <taxon>Bacillota</taxon>
        <taxon>Clostridia</taxon>
        <taxon>Lachnospirales</taxon>
        <taxon>Lachnospiraceae</taxon>
        <taxon>Lachnospiraceae incertae sedis</taxon>
        <taxon>Candidatus Choladousia</taxon>
    </lineage>
</organism>
<evidence type="ECO:0000259" key="1">
    <source>
        <dbReference type="Pfam" id="PF13635"/>
    </source>
</evidence>
<dbReference type="Proteomes" id="UP000886757">
    <property type="component" value="Unassembled WGS sequence"/>
</dbReference>
<evidence type="ECO:0000313" key="3">
    <source>
        <dbReference type="Proteomes" id="UP000886757"/>
    </source>
</evidence>
<accession>A0A9D1ABB3</accession>
<evidence type="ECO:0000313" key="2">
    <source>
        <dbReference type="EMBL" id="HIR13398.1"/>
    </source>
</evidence>
<sequence length="153" mass="18069">IGALLESYFFYEIKRLDIKGKEYLRTLGKYYIVDIGLRNYLLGFRNRDSGHTIENVVYFELLRRGYDVANGKIDNLEVDFIATTADDKKYIQVTESMQSENVRKRELTPLQRIRDNYEKIVLSLEPGLDSDYDGIKSLNLIDWLMVDFHCRPW</sequence>
<reference evidence="2" key="2">
    <citation type="journal article" date="2021" name="PeerJ">
        <title>Extensive microbial diversity within the chicken gut microbiome revealed by metagenomics and culture.</title>
        <authorList>
            <person name="Gilroy R."/>
            <person name="Ravi A."/>
            <person name="Getino M."/>
            <person name="Pursley I."/>
            <person name="Horton D.L."/>
            <person name="Alikhan N.F."/>
            <person name="Baker D."/>
            <person name="Gharbi K."/>
            <person name="Hall N."/>
            <person name="Watson M."/>
            <person name="Adriaenssens E.M."/>
            <person name="Foster-Nyarko E."/>
            <person name="Jarju S."/>
            <person name="Secka A."/>
            <person name="Antonio M."/>
            <person name="Oren A."/>
            <person name="Chaudhuri R.R."/>
            <person name="La Ragione R."/>
            <person name="Hildebrand F."/>
            <person name="Pallen M.J."/>
        </authorList>
    </citation>
    <scope>NUCLEOTIDE SEQUENCE</scope>
    <source>
        <strain evidence="2">ChiSjej4B22-8148</strain>
    </source>
</reference>
<dbReference type="EMBL" id="DVGK01000063">
    <property type="protein sequence ID" value="HIR13398.1"/>
    <property type="molecule type" value="Genomic_DNA"/>
</dbReference>
<feature type="non-terminal residue" evidence="2">
    <location>
        <position position="1"/>
    </location>
</feature>
<proteinExistence type="predicted"/>
<dbReference type="Pfam" id="PF13635">
    <property type="entry name" value="DUF4143"/>
    <property type="match status" value="1"/>
</dbReference>
<gene>
    <name evidence="2" type="ORF">IAB31_05685</name>
</gene>
<comment type="caution">
    <text evidence="2">The sequence shown here is derived from an EMBL/GenBank/DDBJ whole genome shotgun (WGS) entry which is preliminary data.</text>
</comment>
<protein>
    <submittedName>
        <fullName evidence="2">ATP-binding protein</fullName>
    </submittedName>
</protein>
<dbReference type="AlphaFoldDB" id="A0A9D1ABB3"/>
<name>A0A9D1ABB3_9FIRM</name>
<dbReference type="PANTHER" id="PTHR33295:SF20">
    <property type="entry name" value="ATPASE"/>
    <property type="match status" value="1"/>
</dbReference>
<keyword evidence="2" id="KW-0067">ATP-binding</keyword>
<feature type="domain" description="DUF4143" evidence="1">
    <location>
        <begin position="8"/>
        <end position="90"/>
    </location>
</feature>